<reference evidence="2 3" key="1">
    <citation type="journal article" date="2020" name="Int. J. Syst. Evol. Microbiol.">
        <title>Reclassification of Streptomyces castelarensis and Streptomyces sporoclivatus as later heterotypic synonyms of Streptomyces antimycoticus.</title>
        <authorList>
            <person name="Komaki H."/>
            <person name="Tamura T."/>
        </authorList>
    </citation>
    <scope>NUCLEOTIDE SEQUENCE [LARGE SCALE GENOMIC DNA]</scope>
    <source>
        <strain evidence="2 3">NBRC 13459</strain>
    </source>
</reference>
<evidence type="ECO:0000256" key="1">
    <source>
        <dbReference type="SAM" id="MobiDB-lite"/>
    </source>
</evidence>
<dbReference type="EMBL" id="BJHW01000001">
    <property type="protein sequence ID" value="GDY49598.1"/>
    <property type="molecule type" value="Genomic_DNA"/>
</dbReference>
<comment type="caution">
    <text evidence="2">The sequence shown here is derived from an EMBL/GenBank/DDBJ whole genome shotgun (WGS) entry which is preliminary data.</text>
</comment>
<dbReference type="AlphaFoldDB" id="A0A4D4KT50"/>
<accession>A0A4D4KT50</accession>
<gene>
    <name evidence="2" type="ORF">SVIO_002210</name>
</gene>
<evidence type="ECO:0000313" key="3">
    <source>
        <dbReference type="Proteomes" id="UP000301309"/>
    </source>
</evidence>
<organism evidence="2 3">
    <name type="scientific">Streptomyces violaceusniger</name>
    <dbReference type="NCBI Taxonomy" id="68280"/>
    <lineage>
        <taxon>Bacteria</taxon>
        <taxon>Bacillati</taxon>
        <taxon>Actinomycetota</taxon>
        <taxon>Actinomycetes</taxon>
        <taxon>Kitasatosporales</taxon>
        <taxon>Streptomycetaceae</taxon>
        <taxon>Streptomyces</taxon>
        <taxon>Streptomyces violaceusniger group</taxon>
    </lineage>
</organism>
<protein>
    <submittedName>
        <fullName evidence="2">Uncharacterized protein</fullName>
    </submittedName>
</protein>
<evidence type="ECO:0000313" key="2">
    <source>
        <dbReference type="EMBL" id="GDY49598.1"/>
    </source>
</evidence>
<name>A0A4D4KT50_STRVO</name>
<sequence>MRSSGLRDYKRHAEVEANWLFEQYVHRRRTLRDLAREKGMSPAHMNRWANTHNIPLRRSLPQCHPPGGGARHTSAGLPP</sequence>
<feature type="region of interest" description="Disordered" evidence="1">
    <location>
        <begin position="55"/>
        <end position="79"/>
    </location>
</feature>
<proteinExistence type="predicted"/>
<keyword evidence="3" id="KW-1185">Reference proteome</keyword>
<dbReference type="Proteomes" id="UP000301309">
    <property type="component" value="Unassembled WGS sequence"/>
</dbReference>